<feature type="domain" description="Protein kinase" evidence="5">
    <location>
        <begin position="16"/>
        <end position="264"/>
    </location>
</feature>
<dbReference type="InterPro" id="IPR015943">
    <property type="entry name" value="WD40/YVTN_repeat-like_dom_sf"/>
</dbReference>
<keyword evidence="7" id="KW-1185">Reference proteome</keyword>
<dbReference type="Proteomes" id="UP001612928">
    <property type="component" value="Unassembled WGS sequence"/>
</dbReference>
<sequence>MATGLIDGDPQRLGDYWLAARLGAGGQGVVYEAYAEDGRRVAIKVLHGDQTAQLGREAEAAQRVASFCTAQVIAAELDGPRPYIVSEYVEGPSLRKAVADGRRFAGGDLIRLATAVATALTAIHEAGVVHRDLKPDNVLLGPDGPRVIDFGIARTEEMSLTDTGLVKGTPSYMAPEVFTGQRAGASADVFAWGAIMLFAATGADPFQADSLGGVMHRVLSSTPDLGALPAQLRPLVAAALSKEPAQRPDARGLLLALVSGEAGIGTAGLLARGGQEAARVVVTAEDPALGALAEDAYALLDAAERELAPEVFLRLVTVDERGELSLRHAATAELVEGRPLPEVAAITRILKVFGYLLAREGEEVRLARPALPHAWPRYRRWIDTNRDGLAVHRQILVASRQWDAGGRRDGDLFHGSSLENALQWAATARRNITLSPAERDFLEAAAGVSRRRARRSRLVSLSLAGLLVISLVAGGLAVQQSMVADERAALISRQLRRSEATRLTALADAARGTDPRLAMRLSAAAWSLDHTPQTRAGLVASLAQRETAAFKDPAVDGGTVRWLSADGRTLLSVGENAARLWDLRTGRRVGGIRNLGLGAETVADAALSPSGRVLVAVTDRGMRAWDPADGRLNMKWDFDRVLDLRNTAPTLSFTDERGPVLSVGDRPTVRWNLATGTRSRAAFPFRLDAKGEWDMTSRETVLRLTNRRTKRKVPLGEQDGANERGGWNKGSVAVSADGRFAASASATEIQIWRLADRGLLTTVPVRGDSSESHLPVGFFDGRVYRYLVDDRVFSVDLSDLAARDDTSTSAVAFAPGGRHLVITDMEGTKLRQARGGDDLGALPTTDSVAFTADGRRLAILRPDRIRVADVPSRATLAELRPATGGMEPLLAAFSPDGARLAIVLRTPDDGTSVSRYAAQVWDWRGRRRLWSAKQGEITDAAFSPDGRTLVLSGPRLSLLDAATGRRVGAPFGGEGVRVFFTHTGEELVVLDSRGRVTLWDAATRRILGAAVRGADGMSAAYSPTEDIVAVGGKGRVLLFDPFSETGLGAYPDAGGAGPDGGGWIRSLAFTADGSSLLTVDDKAVVREQPVAPAKVLAAVCARAGGPLTPAQWETHVPALPYRRACP</sequence>
<reference evidence="6 7" key="1">
    <citation type="submission" date="2024-10" db="EMBL/GenBank/DDBJ databases">
        <title>The Natural Products Discovery Center: Release of the First 8490 Sequenced Strains for Exploring Actinobacteria Biosynthetic Diversity.</title>
        <authorList>
            <person name="Kalkreuter E."/>
            <person name="Kautsar S.A."/>
            <person name="Yang D."/>
            <person name="Bader C.D."/>
            <person name="Teijaro C.N."/>
            <person name="Fluegel L."/>
            <person name="Davis C.M."/>
            <person name="Simpson J.R."/>
            <person name="Lauterbach L."/>
            <person name="Steele A.D."/>
            <person name="Gui C."/>
            <person name="Meng S."/>
            <person name="Li G."/>
            <person name="Viehrig K."/>
            <person name="Ye F."/>
            <person name="Su P."/>
            <person name="Kiefer A.F."/>
            <person name="Nichols A."/>
            <person name="Cepeda A.J."/>
            <person name="Yan W."/>
            <person name="Fan B."/>
            <person name="Jiang Y."/>
            <person name="Adhikari A."/>
            <person name="Zheng C.-J."/>
            <person name="Schuster L."/>
            <person name="Cowan T.M."/>
            <person name="Smanski M.J."/>
            <person name="Chevrette M.G."/>
            <person name="De Carvalho L.P.S."/>
            <person name="Shen B."/>
        </authorList>
    </citation>
    <scope>NUCLEOTIDE SEQUENCE [LARGE SCALE GENOMIC DNA]</scope>
    <source>
        <strain evidence="6 7">NPDC049503</strain>
    </source>
</reference>
<dbReference type="InterPro" id="IPR011009">
    <property type="entry name" value="Kinase-like_dom_sf"/>
</dbReference>
<evidence type="ECO:0000313" key="7">
    <source>
        <dbReference type="Proteomes" id="UP001612928"/>
    </source>
</evidence>
<dbReference type="PANTHER" id="PTHR43289">
    <property type="entry name" value="MITOGEN-ACTIVATED PROTEIN KINASE KINASE KINASE 20-RELATED"/>
    <property type="match status" value="1"/>
</dbReference>
<dbReference type="InterPro" id="IPR008271">
    <property type="entry name" value="Ser/Thr_kinase_AS"/>
</dbReference>
<dbReference type="SUPFAM" id="SSF63825">
    <property type="entry name" value="YWTD domain"/>
    <property type="match status" value="1"/>
</dbReference>
<evidence type="ECO:0000259" key="5">
    <source>
        <dbReference type="PROSITE" id="PS50011"/>
    </source>
</evidence>
<protein>
    <submittedName>
        <fullName evidence="6">WD40 repeat domain-containing serine/threonine protein kinase</fullName>
    </submittedName>
</protein>
<organism evidence="6 7">
    <name type="scientific">Nonomuraea indica</name>
    <dbReference type="NCBI Taxonomy" id="1581193"/>
    <lineage>
        <taxon>Bacteria</taxon>
        <taxon>Bacillati</taxon>
        <taxon>Actinomycetota</taxon>
        <taxon>Actinomycetes</taxon>
        <taxon>Streptosporangiales</taxon>
        <taxon>Streptosporangiaceae</taxon>
        <taxon>Nonomuraea</taxon>
    </lineage>
</organism>
<dbReference type="SMART" id="SM00220">
    <property type="entry name" value="S_TKc"/>
    <property type="match status" value="1"/>
</dbReference>
<keyword evidence="1" id="KW-0808">Transferase</keyword>
<dbReference type="PROSITE" id="PS50011">
    <property type="entry name" value="PROTEIN_KINASE_DOM"/>
    <property type="match status" value="1"/>
</dbReference>
<dbReference type="InterPro" id="IPR011047">
    <property type="entry name" value="Quinoprotein_ADH-like_sf"/>
</dbReference>
<dbReference type="SUPFAM" id="SSF56112">
    <property type="entry name" value="Protein kinase-like (PK-like)"/>
    <property type="match status" value="1"/>
</dbReference>
<dbReference type="InterPro" id="IPR000719">
    <property type="entry name" value="Prot_kinase_dom"/>
</dbReference>
<dbReference type="Gene3D" id="2.130.10.10">
    <property type="entry name" value="YVTN repeat-like/Quinoprotein amine dehydrogenase"/>
    <property type="match status" value="3"/>
</dbReference>
<accession>A0ABW8A2J2</accession>
<proteinExistence type="predicted"/>
<evidence type="ECO:0000313" key="6">
    <source>
        <dbReference type="EMBL" id="MFI7440638.1"/>
    </source>
</evidence>
<dbReference type="CDD" id="cd14014">
    <property type="entry name" value="STKc_PknB_like"/>
    <property type="match status" value="1"/>
</dbReference>
<name>A0ABW8A2J2_9ACTN</name>
<keyword evidence="4" id="KW-0067">ATP-binding</keyword>
<dbReference type="PANTHER" id="PTHR43289:SF34">
    <property type="entry name" value="SERINE_THREONINE-PROTEIN KINASE YBDM-RELATED"/>
    <property type="match status" value="1"/>
</dbReference>
<evidence type="ECO:0000256" key="3">
    <source>
        <dbReference type="ARBA" id="ARBA00022777"/>
    </source>
</evidence>
<evidence type="ECO:0000256" key="1">
    <source>
        <dbReference type="ARBA" id="ARBA00022679"/>
    </source>
</evidence>
<dbReference type="RefSeq" id="WP_397020411.1">
    <property type="nucleotide sequence ID" value="NZ_JBITMB010000003.1"/>
</dbReference>
<dbReference type="InterPro" id="IPR049052">
    <property type="entry name" value="nSTAND1"/>
</dbReference>
<dbReference type="GO" id="GO:0004674">
    <property type="term" value="F:protein serine/threonine kinase activity"/>
    <property type="evidence" value="ECO:0007669"/>
    <property type="project" value="UniProtKB-KW"/>
</dbReference>
<dbReference type="Pfam" id="PF00069">
    <property type="entry name" value="Pkinase"/>
    <property type="match status" value="1"/>
</dbReference>
<evidence type="ECO:0000256" key="2">
    <source>
        <dbReference type="ARBA" id="ARBA00022741"/>
    </source>
</evidence>
<keyword evidence="6" id="KW-0723">Serine/threonine-protein kinase</keyword>
<gene>
    <name evidence="6" type="ORF">ACIBP5_11840</name>
</gene>
<evidence type="ECO:0000256" key="4">
    <source>
        <dbReference type="ARBA" id="ARBA00022840"/>
    </source>
</evidence>
<dbReference type="PROSITE" id="PS00108">
    <property type="entry name" value="PROTEIN_KINASE_ST"/>
    <property type="match status" value="1"/>
</dbReference>
<comment type="caution">
    <text evidence="6">The sequence shown here is derived from an EMBL/GenBank/DDBJ whole genome shotgun (WGS) entry which is preliminary data.</text>
</comment>
<keyword evidence="3 6" id="KW-0418">Kinase</keyword>
<dbReference type="SUPFAM" id="SSF50998">
    <property type="entry name" value="Quinoprotein alcohol dehydrogenase-like"/>
    <property type="match status" value="1"/>
</dbReference>
<dbReference type="EMBL" id="JBITMB010000003">
    <property type="protein sequence ID" value="MFI7440638.1"/>
    <property type="molecule type" value="Genomic_DNA"/>
</dbReference>
<dbReference type="Gene3D" id="3.30.200.20">
    <property type="entry name" value="Phosphorylase Kinase, domain 1"/>
    <property type="match status" value="1"/>
</dbReference>
<keyword evidence="2" id="KW-0547">Nucleotide-binding</keyword>
<dbReference type="Gene3D" id="1.10.510.10">
    <property type="entry name" value="Transferase(Phosphotransferase) domain 1"/>
    <property type="match status" value="1"/>
</dbReference>
<dbReference type="Pfam" id="PF20703">
    <property type="entry name" value="nSTAND1"/>
    <property type="match status" value="1"/>
</dbReference>